<feature type="coiled-coil region" evidence="10">
    <location>
        <begin position="100"/>
        <end position="134"/>
    </location>
</feature>
<evidence type="ECO:0000256" key="6">
    <source>
        <dbReference type="ARBA" id="ARBA00022898"/>
    </source>
</evidence>
<dbReference type="InterPro" id="IPR015422">
    <property type="entry name" value="PyrdxlP-dep_Trfase_small"/>
</dbReference>
<dbReference type="PROSITE" id="PS51314">
    <property type="entry name" value="VPS37_C"/>
    <property type="match status" value="1"/>
</dbReference>
<dbReference type="SUPFAM" id="SSF53383">
    <property type="entry name" value="PLP-dependent transferases"/>
    <property type="match status" value="1"/>
</dbReference>
<dbReference type="GO" id="GO:0030149">
    <property type="term" value="P:sphingolipid catabolic process"/>
    <property type="evidence" value="ECO:0007669"/>
    <property type="project" value="TreeGrafter"/>
</dbReference>
<dbReference type="AlphaFoldDB" id="A0A183BVS3"/>
<evidence type="ECO:0000256" key="7">
    <source>
        <dbReference type="ARBA" id="ARBA00022927"/>
    </source>
</evidence>
<dbReference type="GO" id="GO:0008117">
    <property type="term" value="F:sphinganine-1-phosphate aldolase activity"/>
    <property type="evidence" value="ECO:0007669"/>
    <property type="project" value="TreeGrafter"/>
</dbReference>
<evidence type="ECO:0000256" key="3">
    <source>
        <dbReference type="ARBA" id="ARBA00007617"/>
    </source>
</evidence>
<dbReference type="InterPro" id="IPR050477">
    <property type="entry name" value="GrpII_AminoAcid_Decarb"/>
</dbReference>
<dbReference type="Pfam" id="PF00338">
    <property type="entry name" value="Ribosomal_S10"/>
    <property type="match status" value="1"/>
</dbReference>
<dbReference type="Pfam" id="PF07200">
    <property type="entry name" value="Mod_r"/>
    <property type="match status" value="1"/>
</dbReference>
<evidence type="ECO:0000256" key="2">
    <source>
        <dbReference type="ARBA" id="ARBA00004177"/>
    </source>
</evidence>
<keyword evidence="12" id="KW-1185">Reference proteome</keyword>
<protein>
    <submittedName>
        <fullName evidence="13">VPS37 C-terminal domain-containing protein</fullName>
    </submittedName>
</protein>
<dbReference type="Proteomes" id="UP000050741">
    <property type="component" value="Unassembled WGS sequence"/>
</dbReference>
<organism evidence="12 13">
    <name type="scientific">Globodera pallida</name>
    <name type="common">Potato cyst nematode worm</name>
    <name type="synonym">Heterodera pallida</name>
    <dbReference type="NCBI Taxonomy" id="36090"/>
    <lineage>
        <taxon>Eukaryota</taxon>
        <taxon>Metazoa</taxon>
        <taxon>Ecdysozoa</taxon>
        <taxon>Nematoda</taxon>
        <taxon>Chromadorea</taxon>
        <taxon>Rhabditida</taxon>
        <taxon>Tylenchina</taxon>
        <taxon>Tylenchomorpha</taxon>
        <taxon>Tylenchoidea</taxon>
        <taxon>Heteroderidae</taxon>
        <taxon>Heteroderinae</taxon>
        <taxon>Globodera</taxon>
    </lineage>
</organism>
<dbReference type="PANTHER" id="PTHR42735:SF6">
    <property type="entry name" value="SPHINGOSINE-1-PHOSPHATE LYASE 1"/>
    <property type="match status" value="1"/>
</dbReference>
<dbReference type="GO" id="GO:0000813">
    <property type="term" value="C:ESCRT I complex"/>
    <property type="evidence" value="ECO:0007669"/>
    <property type="project" value="UniProtKB-ARBA"/>
</dbReference>
<comment type="cofactor">
    <cofactor evidence="1">
        <name>pyridoxal 5'-phosphate</name>
        <dbReference type="ChEBI" id="CHEBI:597326"/>
    </cofactor>
</comment>
<reference evidence="12" key="1">
    <citation type="submission" date="2014-05" db="EMBL/GenBank/DDBJ databases">
        <title>The genome and life-stage specific transcriptomes of Globodera pallida elucidate key aspects of plant parasitism by a cyst nematode.</title>
        <authorList>
            <person name="Cotton J.A."/>
            <person name="Lilley C.J."/>
            <person name="Jones L.M."/>
            <person name="Kikuchi T."/>
            <person name="Reid A.J."/>
            <person name="Thorpe P."/>
            <person name="Tsai I.J."/>
            <person name="Beasley H."/>
            <person name="Blok V."/>
            <person name="Cock P.J.A."/>
            <person name="Van den Akker S.E."/>
            <person name="Holroyd N."/>
            <person name="Hunt M."/>
            <person name="Mantelin S."/>
            <person name="Naghra H."/>
            <person name="Pain A."/>
            <person name="Palomares-Rius J.E."/>
            <person name="Zarowiecki M."/>
            <person name="Berriman M."/>
            <person name="Jones J.T."/>
            <person name="Urwin P.E."/>
        </authorList>
    </citation>
    <scope>NUCLEOTIDE SEQUENCE [LARGE SCALE GENOMIC DNA]</scope>
    <source>
        <strain evidence="12">Lindley</strain>
    </source>
</reference>
<evidence type="ECO:0000313" key="12">
    <source>
        <dbReference type="Proteomes" id="UP000050741"/>
    </source>
</evidence>
<dbReference type="GO" id="GO:0005783">
    <property type="term" value="C:endoplasmic reticulum"/>
    <property type="evidence" value="ECO:0007669"/>
    <property type="project" value="TreeGrafter"/>
</dbReference>
<evidence type="ECO:0000256" key="8">
    <source>
        <dbReference type="ARBA" id="ARBA00023239"/>
    </source>
</evidence>
<dbReference type="SMART" id="SM01403">
    <property type="entry name" value="Ribosomal_S10"/>
    <property type="match status" value="1"/>
</dbReference>
<reference evidence="13" key="2">
    <citation type="submission" date="2016-06" db="UniProtKB">
        <authorList>
            <consortium name="WormBaseParasite"/>
        </authorList>
    </citation>
    <scope>IDENTIFICATION</scope>
</reference>
<keyword evidence="7 9" id="KW-0653">Protein transport</keyword>
<dbReference type="Gene3D" id="1.10.287.660">
    <property type="entry name" value="Helix hairpin bin"/>
    <property type="match status" value="1"/>
</dbReference>
<dbReference type="InterPro" id="IPR015424">
    <property type="entry name" value="PyrdxlP-dep_Trfase"/>
</dbReference>
<keyword evidence="10" id="KW-0175">Coiled coil</keyword>
<evidence type="ECO:0000256" key="9">
    <source>
        <dbReference type="PROSITE-ProRule" id="PRU00646"/>
    </source>
</evidence>
<dbReference type="Gene3D" id="3.40.640.10">
    <property type="entry name" value="Type I PLP-dependent aspartate aminotransferase-like (Major domain)"/>
    <property type="match status" value="2"/>
</dbReference>
<dbReference type="InterPro" id="IPR037202">
    <property type="entry name" value="ESCRT_assembly_dom"/>
</dbReference>
<keyword evidence="8" id="KW-0456">Lyase</keyword>
<evidence type="ECO:0000313" key="13">
    <source>
        <dbReference type="WBParaSite" id="GPLIN_000471100"/>
    </source>
</evidence>
<evidence type="ECO:0000256" key="5">
    <source>
        <dbReference type="ARBA" id="ARBA00022753"/>
    </source>
</evidence>
<sequence length="963" mass="107096">MGSKSIPSMIRTKFQRFSCLCIMANSCDYESVLDICASTLMSKLRNYTEDQLQVLLQDESRLNAMVDSMPQVASLPNDKELKLAQSKSLAEYNLSIEPQLKKALAHLRDTHANVAEVKEEVNVMKSKLDSVAETRSLDSVCSSLKNLAQSAEDESETISEHFYKGTVEIDDFVKKFTEKRVMFHTRRLKSEKLAELLRQQSNYQQQHLPAFVAGMTTPLSYTGHGSHYPTLRESANAPYPEDLYEPRFESKRKYPDVALINVLLQAHDYQPVEKFQSYVHWAAKQFEFRVIESYGLAHTAELVKEFKAGSSVPVSQYVLKMYNRVVRIGPVPGVQLPLFIILLQANAPVGMKINVKKHSPRDEQCRMTDVAQLLVCRFTILVDNLNDKLGRGKPLILVAASVTGTYLALHFHKLFRRNVKPWRKRLSAYLFSWLRCLPSVRRKIDEDLAKTAKELKMSIHECDKTGSCLGCSMEAEVVRMVADLFHGDSDVCGTMTSGGTESIILACLSSRNFALSRRGVVDPVVVVPMTAHAAFDKLAGSAPNFPYGTFDDIPSIAKLGIEYNIPVHVDACLGGFLVAFAEHSPALAHLPPFDFTVPGVTSISLRVCTEGHFRDPLPPLRTASPPVFLLDGVAWRSLCDSDIVRRAGLNIALTWATLQHFGAKEYARRANLILLRTAQLADSVGKIPGICLVGTPEVSVVAFSSNRFNIHAVGDCLGKLGWNLNFLQKPNALHFCITYNQTTDGVLNAFLEDLKIACEEVAASPDRGESSKTAAIYGMAAKIPDKVIYARWVNAQSGGNALQIREVIGRARQPEARCAFTVHATGPEGPEIRDVTLDQELFYKIRCEAERGYCLRVSNCTVRAEDGLGQAGGGSASYPIIDGRGCTTEPSLFEHVQYEDYFTAGIFNPYPIRFRSQSTGVRFQCNTSLMMLEKDGQCPRESCTWEGGPKMNKAVRWKVSRKL</sequence>
<dbReference type="InterPro" id="IPR015421">
    <property type="entry name" value="PyrdxlP-dep_Trfase_major"/>
</dbReference>
<evidence type="ECO:0000259" key="11">
    <source>
        <dbReference type="PROSITE" id="PS51314"/>
    </source>
</evidence>
<dbReference type="InterPro" id="IPR027486">
    <property type="entry name" value="Ribosomal_uS10_dom"/>
</dbReference>
<dbReference type="InterPro" id="IPR009851">
    <property type="entry name" value="Mod_r"/>
</dbReference>
<comment type="subcellular location">
    <subcellularLocation>
        <location evidence="2">Endosome</location>
    </subcellularLocation>
</comment>
<dbReference type="Gene3D" id="3.90.1150.10">
    <property type="entry name" value="Aspartate Aminotransferase, domain 1"/>
    <property type="match status" value="1"/>
</dbReference>
<dbReference type="GO" id="GO:0015031">
    <property type="term" value="P:protein transport"/>
    <property type="evidence" value="ECO:0007669"/>
    <property type="project" value="UniProtKB-UniRule"/>
</dbReference>
<dbReference type="Gene3D" id="6.10.140.2150">
    <property type="match status" value="1"/>
</dbReference>
<evidence type="ECO:0000256" key="1">
    <source>
        <dbReference type="ARBA" id="ARBA00001933"/>
    </source>
</evidence>
<dbReference type="InterPro" id="IPR029012">
    <property type="entry name" value="Helix_hairpin_bin_sf"/>
</dbReference>
<dbReference type="Pfam" id="PF25301">
    <property type="entry name" value="CUT_C"/>
    <property type="match status" value="1"/>
</dbReference>
<dbReference type="SUPFAM" id="SSF140111">
    <property type="entry name" value="Endosomal sorting complex assembly domain"/>
    <property type="match status" value="1"/>
</dbReference>
<keyword evidence="6" id="KW-0663">Pyridoxal phosphate</keyword>
<keyword evidence="5" id="KW-0967">Endosome</keyword>
<name>A0A183BVS3_GLOPA</name>
<proteinExistence type="inferred from homology"/>
<dbReference type="WBParaSite" id="GPLIN_000471100">
    <property type="protein sequence ID" value="GPLIN_000471100"/>
    <property type="gene ID" value="GPLIN_000471100"/>
</dbReference>
<accession>A0A183BVS3</accession>
<dbReference type="PANTHER" id="PTHR42735">
    <property type="match status" value="1"/>
</dbReference>
<evidence type="ECO:0000256" key="10">
    <source>
        <dbReference type="SAM" id="Coils"/>
    </source>
</evidence>
<evidence type="ECO:0000256" key="4">
    <source>
        <dbReference type="ARBA" id="ARBA00022448"/>
    </source>
</evidence>
<keyword evidence="4 9" id="KW-0813">Transport</keyword>
<comment type="similarity">
    <text evidence="3">Belongs to the VPS37 family.</text>
</comment>
<dbReference type="InterPro" id="IPR057475">
    <property type="entry name" value="CUT_C"/>
</dbReference>
<feature type="domain" description="VPS37 C-terminal" evidence="11">
    <location>
        <begin position="118"/>
        <end position="207"/>
    </location>
</feature>